<name>A0ABQ0ASS3_9FIRM</name>
<dbReference type="Gene3D" id="3.40.190.10">
    <property type="entry name" value="Periplasmic binding protein-like II"/>
    <property type="match status" value="2"/>
</dbReference>
<dbReference type="PANTHER" id="PTHR30429:SF0">
    <property type="entry name" value="METHIONINE-BINDING LIPOPROTEIN METQ"/>
    <property type="match status" value="1"/>
</dbReference>
<comment type="similarity">
    <text evidence="2">Belongs to the NlpA lipoprotein family.</text>
</comment>
<feature type="signal peptide" evidence="7">
    <location>
        <begin position="1"/>
        <end position="33"/>
    </location>
</feature>
<dbReference type="Pfam" id="PF03180">
    <property type="entry name" value="Lipoprotein_9"/>
    <property type="match status" value="1"/>
</dbReference>
<dbReference type="Proteomes" id="UP001600894">
    <property type="component" value="Unassembled WGS sequence"/>
</dbReference>
<proteinExistence type="inferred from homology"/>
<keyword evidence="5" id="KW-0564">Palmitate</keyword>
<evidence type="ECO:0000313" key="8">
    <source>
        <dbReference type="EMBL" id="GAA6267084.1"/>
    </source>
</evidence>
<evidence type="ECO:0000256" key="7">
    <source>
        <dbReference type="SAM" id="SignalP"/>
    </source>
</evidence>
<comment type="caution">
    <text evidence="8">The sequence shown here is derived from an EMBL/GenBank/DDBJ whole genome shotgun (WGS) entry which is preliminary data.</text>
</comment>
<feature type="chain" id="PRO_5045434904" evidence="7">
    <location>
        <begin position="34"/>
        <end position="301"/>
    </location>
</feature>
<reference evidence="8 9" key="1">
    <citation type="submission" date="2024-04" db="EMBL/GenBank/DDBJ databases">
        <title>Defined microbial consortia suppress multidrug-resistant proinflammatory Enterobacteriaceae via ecological control.</title>
        <authorList>
            <person name="Furuichi M."/>
            <person name="Kawaguchi T."/>
            <person name="Pust M."/>
            <person name="Yasuma K."/>
            <person name="Plichta D."/>
            <person name="Hasegawa N."/>
            <person name="Ohya T."/>
            <person name="Bhattarai S."/>
            <person name="Sasajima S."/>
            <person name="Aoto Y."/>
            <person name="Tuganbaev T."/>
            <person name="Yaginuma M."/>
            <person name="Ueda M."/>
            <person name="Okahashi N."/>
            <person name="Amafuji K."/>
            <person name="Kiridooshi Y."/>
            <person name="Sugita K."/>
            <person name="Strazar M."/>
            <person name="Skelly A."/>
            <person name="Suda W."/>
            <person name="Hattori M."/>
            <person name="Nakamoto N."/>
            <person name="Caballero S."/>
            <person name="Norman J."/>
            <person name="Olle B."/>
            <person name="Tanoue T."/>
            <person name="Arita M."/>
            <person name="Bucci V."/>
            <person name="Atarashi K."/>
            <person name="Xavier R."/>
            <person name="Honda K."/>
        </authorList>
    </citation>
    <scope>NUCLEOTIDE SEQUENCE [LARGE SCALE GENOMIC DNA]</scope>
    <source>
        <strain evidence="9">f13</strain>
    </source>
</reference>
<evidence type="ECO:0000256" key="5">
    <source>
        <dbReference type="ARBA" id="ARBA00023139"/>
    </source>
</evidence>
<keyword evidence="3 7" id="KW-0732">Signal</keyword>
<sequence length="301" mass="32633">MCMRKMKKVKYGIILAGAAVLSAAALSACSAKAEASADHTAKETTSADGTATETVSGEKKTIRYGKSQGPYTELFEAAVVPILEQEGYTVEGTDFSDLLTADVALNDGDVDVNVEQHTAYLENFNSSYNGDLTPISPIPTVPAGIYSSTHTSLDEIKKGAKIAVPNDASNTARAYALLQKAGWIRLNDQTELSKVTQDDITENPYGIEFTEMNSLTIPNAMEDFDYVVITGSIVYNAGIDPSSALLNEDILEPLILQVVVKKENAQADWAKAIADAYHSDAFKEYMKEHNDGLWYVPEELQ</sequence>
<protein>
    <submittedName>
        <fullName evidence="8">MetQ/NlpA family ABC transporter substrate-binding protein</fullName>
    </submittedName>
</protein>
<keyword evidence="4" id="KW-0472">Membrane</keyword>
<evidence type="ECO:0000256" key="6">
    <source>
        <dbReference type="ARBA" id="ARBA00023288"/>
    </source>
</evidence>
<dbReference type="EMBL" id="BAABXL010000001">
    <property type="protein sequence ID" value="GAA6267084.1"/>
    <property type="molecule type" value="Genomic_DNA"/>
</dbReference>
<evidence type="ECO:0000256" key="2">
    <source>
        <dbReference type="ARBA" id="ARBA00008973"/>
    </source>
</evidence>
<evidence type="ECO:0000256" key="3">
    <source>
        <dbReference type="ARBA" id="ARBA00022729"/>
    </source>
</evidence>
<organism evidence="8 9">
    <name type="scientific">Enterocloster alcoholdehydrogenati</name>
    <dbReference type="NCBI Taxonomy" id="2547410"/>
    <lineage>
        <taxon>Bacteria</taxon>
        <taxon>Bacillati</taxon>
        <taxon>Bacillota</taxon>
        <taxon>Clostridia</taxon>
        <taxon>Lachnospirales</taxon>
        <taxon>Lachnospiraceae</taxon>
        <taxon>Enterocloster</taxon>
    </lineage>
</organism>
<keyword evidence="6" id="KW-0449">Lipoprotein</keyword>
<dbReference type="PANTHER" id="PTHR30429">
    <property type="entry name" value="D-METHIONINE-BINDING LIPOPROTEIN METQ"/>
    <property type="match status" value="1"/>
</dbReference>
<evidence type="ECO:0000256" key="1">
    <source>
        <dbReference type="ARBA" id="ARBA00004635"/>
    </source>
</evidence>
<dbReference type="PROSITE" id="PS51257">
    <property type="entry name" value="PROKAR_LIPOPROTEIN"/>
    <property type="match status" value="1"/>
</dbReference>
<accession>A0ABQ0ASS3</accession>
<gene>
    <name evidence="8" type="ORF">F130042H8_01440</name>
</gene>
<dbReference type="InterPro" id="IPR004872">
    <property type="entry name" value="Lipoprotein_NlpA"/>
</dbReference>
<keyword evidence="9" id="KW-1185">Reference proteome</keyword>
<evidence type="ECO:0000256" key="4">
    <source>
        <dbReference type="ARBA" id="ARBA00023136"/>
    </source>
</evidence>
<dbReference type="SUPFAM" id="SSF53850">
    <property type="entry name" value="Periplasmic binding protein-like II"/>
    <property type="match status" value="1"/>
</dbReference>
<comment type="subcellular location">
    <subcellularLocation>
        <location evidence="1">Membrane</location>
        <topology evidence="1">Lipid-anchor</topology>
    </subcellularLocation>
</comment>
<evidence type="ECO:0000313" key="9">
    <source>
        <dbReference type="Proteomes" id="UP001600894"/>
    </source>
</evidence>